<dbReference type="EMBL" id="FNYW01000002">
    <property type="protein sequence ID" value="SEI51919.1"/>
    <property type="molecule type" value="Genomic_DNA"/>
</dbReference>
<keyword evidence="4" id="KW-1185">Reference proteome</keyword>
<reference evidence="4" key="1">
    <citation type="submission" date="2016-10" db="EMBL/GenBank/DDBJ databases">
        <authorList>
            <person name="Varghese N."/>
            <person name="Submissions S."/>
        </authorList>
    </citation>
    <scope>NUCLEOTIDE SEQUENCE [LARGE SCALE GENOMIC DNA]</scope>
    <source>
        <strain evidence="4">DSM 25751</strain>
    </source>
</reference>
<evidence type="ECO:0000256" key="1">
    <source>
        <dbReference type="SAM" id="MobiDB-lite"/>
    </source>
</evidence>
<feature type="compositionally biased region" description="Acidic residues" evidence="1">
    <location>
        <begin position="24"/>
        <end position="45"/>
    </location>
</feature>
<dbReference type="OrthoDB" id="2111555at2"/>
<feature type="region of interest" description="Disordered" evidence="1">
    <location>
        <begin position="21"/>
        <end position="50"/>
    </location>
</feature>
<organism evidence="3 4">
    <name type="scientific">Alkalibacterium gilvum</name>
    <dbReference type="NCBI Taxonomy" id="1130080"/>
    <lineage>
        <taxon>Bacteria</taxon>
        <taxon>Bacillati</taxon>
        <taxon>Bacillota</taxon>
        <taxon>Bacilli</taxon>
        <taxon>Lactobacillales</taxon>
        <taxon>Carnobacteriaceae</taxon>
        <taxon>Alkalibacterium</taxon>
    </lineage>
</organism>
<evidence type="ECO:0008006" key="5">
    <source>
        <dbReference type="Google" id="ProtNLM"/>
    </source>
</evidence>
<evidence type="ECO:0000256" key="2">
    <source>
        <dbReference type="SAM" id="SignalP"/>
    </source>
</evidence>
<proteinExistence type="predicted"/>
<protein>
    <recommendedName>
        <fullName evidence="5">Polymer-forming protein</fullName>
    </recommendedName>
</protein>
<dbReference type="Proteomes" id="UP000198564">
    <property type="component" value="Unassembled WGS sequence"/>
</dbReference>
<dbReference type="RefSeq" id="WP_091632129.1">
    <property type="nucleotide sequence ID" value="NZ_FNYW01000002.1"/>
</dbReference>
<sequence>MIKWNKLALITASMGLLAACGNGDSEEDTTEDTEQVAEESNEESDATTGATQSIIASADDLEKGMSSEGGWIVIFEGDVESDEELTLEGGVENNDGEIARKLALYTQDDDRNVTKRYTLTAPMLTVESENARIQNGTFKGDVHVNANNFQLPGGTIDGDLTFASEELQESAQLEEGEVTGEISVEE</sequence>
<accession>A0A1H6R7W3</accession>
<feature type="signal peptide" evidence="2">
    <location>
        <begin position="1"/>
        <end position="18"/>
    </location>
</feature>
<dbReference type="PROSITE" id="PS51257">
    <property type="entry name" value="PROKAR_LIPOPROTEIN"/>
    <property type="match status" value="1"/>
</dbReference>
<evidence type="ECO:0000313" key="4">
    <source>
        <dbReference type="Proteomes" id="UP000198564"/>
    </source>
</evidence>
<feature type="chain" id="PRO_5038835734" description="Polymer-forming protein" evidence="2">
    <location>
        <begin position="19"/>
        <end position="186"/>
    </location>
</feature>
<name>A0A1H6R7W3_9LACT</name>
<gene>
    <name evidence="3" type="ORF">SAMN04488113_10217</name>
</gene>
<dbReference type="AlphaFoldDB" id="A0A1H6R7W3"/>
<keyword evidence="2" id="KW-0732">Signal</keyword>
<evidence type="ECO:0000313" key="3">
    <source>
        <dbReference type="EMBL" id="SEI51919.1"/>
    </source>
</evidence>
<dbReference type="STRING" id="1130080.SAMN04488113_10217"/>